<dbReference type="OMA" id="IVHYKKP"/>
<evidence type="ECO:0000313" key="2">
    <source>
        <dbReference type="Proteomes" id="UP000001514"/>
    </source>
</evidence>
<dbReference type="SUPFAM" id="SSF48371">
    <property type="entry name" value="ARM repeat"/>
    <property type="match status" value="1"/>
</dbReference>
<dbReference type="InterPro" id="IPR016024">
    <property type="entry name" value="ARM-type_fold"/>
</dbReference>
<keyword evidence="2" id="KW-1185">Reference proteome</keyword>
<organism evidence="2">
    <name type="scientific">Selaginella moellendorffii</name>
    <name type="common">Spikemoss</name>
    <dbReference type="NCBI Taxonomy" id="88036"/>
    <lineage>
        <taxon>Eukaryota</taxon>
        <taxon>Viridiplantae</taxon>
        <taxon>Streptophyta</taxon>
        <taxon>Embryophyta</taxon>
        <taxon>Tracheophyta</taxon>
        <taxon>Lycopodiopsida</taxon>
        <taxon>Selaginellales</taxon>
        <taxon>Selaginellaceae</taxon>
        <taxon>Selaginella</taxon>
    </lineage>
</organism>
<dbReference type="EMBL" id="GL377584">
    <property type="protein sequence ID" value="EFJ26513.1"/>
    <property type="molecule type" value="Genomic_DNA"/>
</dbReference>
<evidence type="ECO:0000313" key="1">
    <source>
        <dbReference type="EMBL" id="EFJ26513.1"/>
    </source>
</evidence>
<dbReference type="AlphaFoldDB" id="D8RMC8"/>
<dbReference type="InterPro" id="IPR008709">
    <property type="entry name" value="Neurochondrin"/>
</dbReference>
<dbReference type="PANTHER" id="PTHR13109">
    <property type="entry name" value="NEUROCHONDRIN"/>
    <property type="match status" value="1"/>
</dbReference>
<dbReference type="Proteomes" id="UP000001514">
    <property type="component" value="Unassembled WGS sequence"/>
</dbReference>
<sequence length="586" mass="64035">MASLDECLKLLRGSNDEQRLVGLLLATKFVSGGDAQAVHEVFDAIGFQFVDRLLRTGLGHFATHEKEMQQHDYLKLGISILAAFCRIPELASSSDVIDKVPVYVEVLSANECLLGIAAASDKGFVAVCQSRVFQAIGSLLQNAAPEAQEVVAVVKLLYFLVTRLTMEGKTSEYAQELASVVPPLSRHLSLQQNLGKFEVMEVLKLLLVSSNTKAVLSTNCASLSWADDVRTGLGQILHSRVSPEHRKGALEVAEQMVEHLGGSWLVGNINFPDTEVSSSSSDRFLFLVVESLRVEIPIVLGDVLHVSSSSSGQDIEKQRSLAVYYSLVENIINFTSQEEASIKVNASSLQKIVSALDDIAGILLEYLEAAKDNGVHQGDEVISSVRLLGRPYYAVQFLVPALLQVTMAEDGCEALVSSGGHKQIVSFIVTSLKNRDEVLIVEALDILLNVLQKKNSLIHEPSFVDFVPALREIVSWALKTDQNMESAMATCFCTSVLDMTDEGALKDCLEASELERIYTLVGKCLQRCYQGEAAEEEDLMDMIVSGCLACLNRYPSLKSNLKSYLALIPDNRSSTPSLRMLAKLLS</sequence>
<name>D8RMC8_SELML</name>
<dbReference type="eggNOG" id="KOG2611">
    <property type="taxonomic scope" value="Eukaryota"/>
</dbReference>
<dbReference type="Gramene" id="EFJ26513">
    <property type="protein sequence ID" value="EFJ26513"/>
    <property type="gene ID" value="SELMODRAFT_441756"/>
</dbReference>
<protein>
    <recommendedName>
        <fullName evidence="3">Neurochondrin</fullName>
    </recommendedName>
</protein>
<gene>
    <name evidence="1" type="ORF">SELMODRAFT_441756</name>
</gene>
<dbReference type="FunCoup" id="D8RMC8">
    <property type="interactions" value="1648"/>
</dbReference>
<accession>D8RMC8</accession>
<proteinExistence type="predicted"/>
<dbReference type="KEGG" id="smo:SELMODRAFT_441756"/>
<dbReference type="Pfam" id="PF05536">
    <property type="entry name" value="Neurochondrin"/>
    <property type="match status" value="1"/>
</dbReference>
<dbReference type="InParanoid" id="D8RMC8"/>
<evidence type="ECO:0008006" key="3">
    <source>
        <dbReference type="Google" id="ProtNLM"/>
    </source>
</evidence>
<dbReference type="PANTHER" id="PTHR13109:SF7">
    <property type="entry name" value="NEUROCHONDRIN"/>
    <property type="match status" value="1"/>
</dbReference>
<reference evidence="1 2" key="1">
    <citation type="journal article" date="2011" name="Science">
        <title>The Selaginella genome identifies genetic changes associated with the evolution of vascular plants.</title>
        <authorList>
            <person name="Banks J.A."/>
            <person name="Nishiyama T."/>
            <person name="Hasebe M."/>
            <person name="Bowman J.L."/>
            <person name="Gribskov M."/>
            <person name="dePamphilis C."/>
            <person name="Albert V.A."/>
            <person name="Aono N."/>
            <person name="Aoyama T."/>
            <person name="Ambrose B.A."/>
            <person name="Ashton N.W."/>
            <person name="Axtell M.J."/>
            <person name="Barker E."/>
            <person name="Barker M.S."/>
            <person name="Bennetzen J.L."/>
            <person name="Bonawitz N.D."/>
            <person name="Chapple C."/>
            <person name="Cheng C."/>
            <person name="Correa L.G."/>
            <person name="Dacre M."/>
            <person name="DeBarry J."/>
            <person name="Dreyer I."/>
            <person name="Elias M."/>
            <person name="Engstrom E.M."/>
            <person name="Estelle M."/>
            <person name="Feng L."/>
            <person name="Finet C."/>
            <person name="Floyd S.K."/>
            <person name="Frommer W.B."/>
            <person name="Fujita T."/>
            <person name="Gramzow L."/>
            <person name="Gutensohn M."/>
            <person name="Harholt J."/>
            <person name="Hattori M."/>
            <person name="Heyl A."/>
            <person name="Hirai T."/>
            <person name="Hiwatashi Y."/>
            <person name="Ishikawa M."/>
            <person name="Iwata M."/>
            <person name="Karol K.G."/>
            <person name="Koehler B."/>
            <person name="Kolukisaoglu U."/>
            <person name="Kubo M."/>
            <person name="Kurata T."/>
            <person name="Lalonde S."/>
            <person name="Li K."/>
            <person name="Li Y."/>
            <person name="Litt A."/>
            <person name="Lyons E."/>
            <person name="Manning G."/>
            <person name="Maruyama T."/>
            <person name="Michael T.P."/>
            <person name="Mikami K."/>
            <person name="Miyazaki S."/>
            <person name="Morinaga S."/>
            <person name="Murata T."/>
            <person name="Mueller-Roeber B."/>
            <person name="Nelson D.R."/>
            <person name="Obara M."/>
            <person name="Oguri Y."/>
            <person name="Olmstead R.G."/>
            <person name="Onodera N."/>
            <person name="Petersen B.L."/>
            <person name="Pils B."/>
            <person name="Prigge M."/>
            <person name="Rensing S.A."/>
            <person name="Riano-Pachon D.M."/>
            <person name="Roberts A.W."/>
            <person name="Sato Y."/>
            <person name="Scheller H.V."/>
            <person name="Schulz B."/>
            <person name="Schulz C."/>
            <person name="Shakirov E.V."/>
            <person name="Shibagaki N."/>
            <person name="Shinohara N."/>
            <person name="Shippen D.E."/>
            <person name="Soerensen I."/>
            <person name="Sotooka R."/>
            <person name="Sugimoto N."/>
            <person name="Sugita M."/>
            <person name="Sumikawa N."/>
            <person name="Tanurdzic M."/>
            <person name="Theissen G."/>
            <person name="Ulvskov P."/>
            <person name="Wakazuki S."/>
            <person name="Weng J.K."/>
            <person name="Willats W.W."/>
            <person name="Wipf D."/>
            <person name="Wolf P.G."/>
            <person name="Yang L."/>
            <person name="Zimmer A.D."/>
            <person name="Zhu Q."/>
            <person name="Mitros T."/>
            <person name="Hellsten U."/>
            <person name="Loque D."/>
            <person name="Otillar R."/>
            <person name="Salamov A."/>
            <person name="Schmutz J."/>
            <person name="Shapiro H."/>
            <person name="Lindquist E."/>
            <person name="Lucas S."/>
            <person name="Rokhsar D."/>
            <person name="Grigoriev I.V."/>
        </authorList>
    </citation>
    <scope>NUCLEOTIDE SEQUENCE [LARGE SCALE GENOMIC DNA]</scope>
</reference>
<dbReference type="HOGENOM" id="CLU_030307_1_0_1"/>